<dbReference type="STRING" id="1531429.JI75_04680"/>
<proteinExistence type="predicted"/>
<feature type="transmembrane region" description="Helical" evidence="8">
    <location>
        <begin position="127"/>
        <end position="151"/>
    </location>
</feature>
<feature type="domain" description="NarG-like" evidence="9">
    <location>
        <begin position="94"/>
        <end position="230"/>
    </location>
</feature>
<organism evidence="10 11">
    <name type="scientific">Berryella intestinalis</name>
    <dbReference type="NCBI Taxonomy" id="1531429"/>
    <lineage>
        <taxon>Bacteria</taxon>
        <taxon>Bacillati</taxon>
        <taxon>Actinomycetota</taxon>
        <taxon>Coriobacteriia</taxon>
        <taxon>Eggerthellales</taxon>
        <taxon>Eggerthellaceae</taxon>
        <taxon>Berryella</taxon>
    </lineage>
</organism>
<feature type="transmembrane region" description="Helical" evidence="8">
    <location>
        <begin position="96"/>
        <end position="115"/>
    </location>
</feature>
<keyword evidence="5" id="KW-0560">Oxidoreductase</keyword>
<accession>A0A0A8B5L6</accession>
<dbReference type="Pfam" id="PF02665">
    <property type="entry name" value="Nitrate_red_gam"/>
    <property type="match status" value="1"/>
</dbReference>
<evidence type="ECO:0000256" key="8">
    <source>
        <dbReference type="SAM" id="Phobius"/>
    </source>
</evidence>
<reference evidence="11" key="1">
    <citation type="submission" date="2014-08" db="EMBL/GenBank/DDBJ databases">
        <title>Coriobacteriaceae sp. complete genome.</title>
        <authorList>
            <person name="Looft T."/>
            <person name="Bayles D.O."/>
            <person name="Stanton T.B."/>
        </authorList>
    </citation>
    <scope>NUCLEOTIDE SEQUENCE [LARGE SCALE GENOMIC DNA]</scope>
    <source>
        <strain evidence="11">68-1-3</strain>
    </source>
</reference>
<evidence type="ECO:0000259" key="9">
    <source>
        <dbReference type="Pfam" id="PF02665"/>
    </source>
</evidence>
<comment type="subcellular location">
    <subcellularLocation>
        <location evidence="1">Cell membrane</location>
        <topology evidence="1">Multi-pass membrane protein</topology>
    </subcellularLocation>
</comment>
<dbReference type="EMBL" id="CP009302">
    <property type="protein sequence ID" value="AJC12068.1"/>
    <property type="molecule type" value="Genomic_DNA"/>
</dbReference>
<evidence type="ECO:0000256" key="6">
    <source>
        <dbReference type="ARBA" id="ARBA00023136"/>
    </source>
</evidence>
<evidence type="ECO:0000313" key="11">
    <source>
        <dbReference type="Proteomes" id="UP000031121"/>
    </source>
</evidence>
<evidence type="ECO:0000256" key="5">
    <source>
        <dbReference type="ARBA" id="ARBA00023002"/>
    </source>
</evidence>
<evidence type="ECO:0000256" key="7">
    <source>
        <dbReference type="SAM" id="MobiDB-lite"/>
    </source>
</evidence>
<dbReference type="InterPro" id="IPR036197">
    <property type="entry name" value="NarG-like_sf"/>
</dbReference>
<dbReference type="KEGG" id="cbac:JI75_04680"/>
<dbReference type="Gene3D" id="1.20.950.20">
    <property type="entry name" value="Transmembrane di-heme cytochromes, Chain C"/>
    <property type="match status" value="1"/>
</dbReference>
<keyword evidence="11" id="KW-1185">Reference proteome</keyword>
<evidence type="ECO:0000313" key="10">
    <source>
        <dbReference type="EMBL" id="AJC12068.1"/>
    </source>
</evidence>
<dbReference type="GO" id="GO:0016491">
    <property type="term" value="F:oxidoreductase activity"/>
    <property type="evidence" value="ECO:0007669"/>
    <property type="project" value="UniProtKB-KW"/>
</dbReference>
<name>A0A0A8B5L6_9ACTN</name>
<evidence type="ECO:0000256" key="1">
    <source>
        <dbReference type="ARBA" id="ARBA00004651"/>
    </source>
</evidence>
<keyword evidence="6 8" id="KW-0472">Membrane</keyword>
<dbReference type="SUPFAM" id="SSF103501">
    <property type="entry name" value="Respiratory nitrate reductase 1 gamma chain"/>
    <property type="match status" value="1"/>
</dbReference>
<feature type="transmembrane region" description="Helical" evidence="8">
    <location>
        <begin position="6"/>
        <end position="27"/>
    </location>
</feature>
<keyword evidence="3 8" id="KW-0812">Transmembrane</keyword>
<evidence type="ECO:0000256" key="2">
    <source>
        <dbReference type="ARBA" id="ARBA00022475"/>
    </source>
</evidence>
<sequence>MVPASVVSVFVLVACIGFLILSARLFMKYSKLSRHSRFDLYPIPTEGSGRAAYGGSYLEEDRWWEKERTYDHGSEIRYLVNEMIFIKKLRDNQASLWLPSFLFHAGIYLLFAWSVLLVPGAFFPSSIMVMVLFTVGGIGFTFATVGALLLLYRRLSDPAFKGSTAPVDYFNLLLILLVLTTGIYCWTSIVSPLAVAHGVLTMSLPPLPVFLAVHLVLLGIMLVYIPLSKMGHYAGKFFAFHKVLWDNDPNLPGSDVERGVRESAAQPARTQWSAPHTRPASKSESEE</sequence>
<protein>
    <recommendedName>
        <fullName evidence="9">NarG-like domain-containing protein</fullName>
    </recommendedName>
</protein>
<gene>
    <name evidence="10" type="ORF">JI75_04680</name>
</gene>
<reference evidence="10 11" key="2">
    <citation type="journal article" date="2015" name="Genome Announc.">
        <title>Complete Genome Sequence of Coriobacteriaceae Strain 68-1-3, a Novel Mucus-Degrading Isolate from the Swine Intestinal Tract.</title>
        <authorList>
            <person name="Looft T."/>
            <person name="Bayles D.O."/>
            <person name="Alt D.P."/>
            <person name="Stanton T.B."/>
        </authorList>
    </citation>
    <scope>NUCLEOTIDE SEQUENCE [LARGE SCALE GENOMIC DNA]</scope>
    <source>
        <strain evidence="10 11">68-1-3</strain>
    </source>
</reference>
<dbReference type="OrthoDB" id="128617at2"/>
<feature type="transmembrane region" description="Helical" evidence="8">
    <location>
        <begin position="207"/>
        <end position="227"/>
    </location>
</feature>
<keyword evidence="4 8" id="KW-1133">Transmembrane helix</keyword>
<dbReference type="HOGENOM" id="CLU_946411_0_0_11"/>
<feature type="region of interest" description="Disordered" evidence="7">
    <location>
        <begin position="255"/>
        <end position="287"/>
    </location>
</feature>
<feature type="transmembrane region" description="Helical" evidence="8">
    <location>
        <begin position="172"/>
        <end position="195"/>
    </location>
</feature>
<dbReference type="RefSeq" id="WP_039689106.1">
    <property type="nucleotide sequence ID" value="NZ_CP009302.1"/>
</dbReference>
<keyword evidence="2" id="KW-1003">Cell membrane</keyword>
<dbReference type="InterPro" id="IPR023234">
    <property type="entry name" value="NarG-like_domain"/>
</dbReference>
<evidence type="ECO:0000256" key="4">
    <source>
        <dbReference type="ARBA" id="ARBA00022989"/>
    </source>
</evidence>
<dbReference type="Proteomes" id="UP000031121">
    <property type="component" value="Chromosome"/>
</dbReference>
<dbReference type="AlphaFoldDB" id="A0A0A8B5L6"/>
<dbReference type="GO" id="GO:0005886">
    <property type="term" value="C:plasma membrane"/>
    <property type="evidence" value="ECO:0007669"/>
    <property type="project" value="UniProtKB-SubCell"/>
</dbReference>
<evidence type="ECO:0000256" key="3">
    <source>
        <dbReference type="ARBA" id="ARBA00022692"/>
    </source>
</evidence>